<dbReference type="NCBIfam" id="TIGR03127">
    <property type="entry name" value="RuMP_HxlB"/>
    <property type="match status" value="1"/>
</dbReference>
<dbReference type="EMBL" id="BMHI01000004">
    <property type="protein sequence ID" value="GGB35042.1"/>
    <property type="molecule type" value="Genomic_DNA"/>
</dbReference>
<dbReference type="AlphaFoldDB" id="A0A916T7Y0"/>
<dbReference type="Gene3D" id="3.40.50.10490">
    <property type="entry name" value="Glucose-6-phosphate isomerase like protein, domain 1"/>
    <property type="match status" value="1"/>
</dbReference>
<proteinExistence type="inferred from homology"/>
<reference evidence="3" key="2">
    <citation type="submission" date="2020-09" db="EMBL/GenBank/DDBJ databases">
        <authorList>
            <person name="Sun Q."/>
            <person name="Zhou Y."/>
        </authorList>
    </citation>
    <scope>NUCLEOTIDE SEQUENCE</scope>
    <source>
        <strain evidence="3">CGMCC 1.15085</strain>
    </source>
</reference>
<name>A0A916T7Y0_9MICO</name>
<dbReference type="RefSeq" id="WP_188837569.1">
    <property type="nucleotide sequence ID" value="NZ_BMHI01000004.1"/>
</dbReference>
<gene>
    <name evidence="3" type="ORF">GCM10011492_27120</name>
</gene>
<sequence>MTVTEKEAIGTSFSAGRRIVLAENERLLNSVQPDQWDRAGDLITSARAVFVIGNGRSGLAIQMAAMRLMHLGLQVHVAGEVTAPAVGAGDVLIAVSGSGTTGSVVGAADVAKKVGASVLAITTAPDSPLAQRADEVLVLPAADKQDHSASITSQYAGSLFEQSVLLASDALFQALWSNEDQTAERLWERHANIG</sequence>
<dbReference type="InterPro" id="IPR017552">
    <property type="entry name" value="PHI/rmpB"/>
</dbReference>
<comment type="similarity">
    <text evidence="1">Belongs to the SIS family. PHI subfamily.</text>
</comment>
<dbReference type="SUPFAM" id="SSF53697">
    <property type="entry name" value="SIS domain"/>
    <property type="match status" value="1"/>
</dbReference>
<dbReference type="Pfam" id="PF01380">
    <property type="entry name" value="SIS"/>
    <property type="match status" value="1"/>
</dbReference>
<dbReference type="InterPro" id="IPR046348">
    <property type="entry name" value="SIS_dom_sf"/>
</dbReference>
<organism evidence="3 4">
    <name type="scientific">Flexivirga endophytica</name>
    <dbReference type="NCBI Taxonomy" id="1849103"/>
    <lineage>
        <taxon>Bacteria</taxon>
        <taxon>Bacillati</taxon>
        <taxon>Actinomycetota</taxon>
        <taxon>Actinomycetes</taxon>
        <taxon>Micrococcales</taxon>
        <taxon>Dermacoccaceae</taxon>
        <taxon>Flexivirga</taxon>
    </lineage>
</organism>
<feature type="domain" description="SIS" evidence="2">
    <location>
        <begin position="39"/>
        <end position="177"/>
    </location>
</feature>
<reference evidence="3" key="1">
    <citation type="journal article" date="2014" name="Int. J. Syst. Evol. Microbiol.">
        <title>Complete genome sequence of Corynebacterium casei LMG S-19264T (=DSM 44701T), isolated from a smear-ripened cheese.</title>
        <authorList>
            <consortium name="US DOE Joint Genome Institute (JGI-PGF)"/>
            <person name="Walter F."/>
            <person name="Albersmeier A."/>
            <person name="Kalinowski J."/>
            <person name="Ruckert C."/>
        </authorList>
    </citation>
    <scope>NUCLEOTIDE SEQUENCE</scope>
    <source>
        <strain evidence="3">CGMCC 1.15085</strain>
    </source>
</reference>
<accession>A0A916T7Y0</accession>
<dbReference type="PANTHER" id="PTHR43443:SF1">
    <property type="entry name" value="3-HEXULOSE-6-PHOSPHATE ISOMERASE"/>
    <property type="match status" value="1"/>
</dbReference>
<evidence type="ECO:0000256" key="1">
    <source>
        <dbReference type="ARBA" id="ARBA00009235"/>
    </source>
</evidence>
<comment type="caution">
    <text evidence="3">The sequence shown here is derived from an EMBL/GenBank/DDBJ whole genome shotgun (WGS) entry which is preliminary data.</text>
</comment>
<protein>
    <submittedName>
        <fullName evidence="3">6-phospho 3-hexuloisomerase</fullName>
    </submittedName>
</protein>
<evidence type="ECO:0000313" key="4">
    <source>
        <dbReference type="Proteomes" id="UP000636793"/>
    </source>
</evidence>
<keyword evidence="4" id="KW-1185">Reference proteome</keyword>
<dbReference type="PANTHER" id="PTHR43443">
    <property type="entry name" value="3-HEXULOSE-6-PHOSPHATE ISOMERASE"/>
    <property type="match status" value="1"/>
</dbReference>
<evidence type="ECO:0000259" key="2">
    <source>
        <dbReference type="PROSITE" id="PS51464"/>
    </source>
</evidence>
<dbReference type="GO" id="GO:0016853">
    <property type="term" value="F:isomerase activity"/>
    <property type="evidence" value="ECO:0007669"/>
    <property type="project" value="InterPro"/>
</dbReference>
<dbReference type="PROSITE" id="PS51464">
    <property type="entry name" value="SIS"/>
    <property type="match status" value="1"/>
</dbReference>
<dbReference type="GO" id="GO:1901135">
    <property type="term" value="P:carbohydrate derivative metabolic process"/>
    <property type="evidence" value="ECO:0007669"/>
    <property type="project" value="InterPro"/>
</dbReference>
<dbReference type="Proteomes" id="UP000636793">
    <property type="component" value="Unassembled WGS sequence"/>
</dbReference>
<dbReference type="GO" id="GO:0097367">
    <property type="term" value="F:carbohydrate derivative binding"/>
    <property type="evidence" value="ECO:0007669"/>
    <property type="project" value="InterPro"/>
</dbReference>
<dbReference type="CDD" id="cd05005">
    <property type="entry name" value="SIS_PHI"/>
    <property type="match status" value="1"/>
</dbReference>
<dbReference type="InterPro" id="IPR001347">
    <property type="entry name" value="SIS_dom"/>
</dbReference>
<evidence type="ECO:0000313" key="3">
    <source>
        <dbReference type="EMBL" id="GGB35042.1"/>
    </source>
</evidence>